<sequence>MKISKLCPLYMANGAALTSLQRGMTHLSWDGTRAGMLGNRPFAGKNRAEQQGLWRTVE</sequence>
<keyword evidence="3" id="KW-1185">Reference proteome</keyword>
<feature type="region of interest" description="Disordered" evidence="1">
    <location>
        <begin position="39"/>
        <end position="58"/>
    </location>
</feature>
<organism evidence="2 3">
    <name type="scientific">Bradyrhizobium ontarionense</name>
    <dbReference type="NCBI Taxonomy" id="2898149"/>
    <lineage>
        <taxon>Bacteria</taxon>
        <taxon>Pseudomonadati</taxon>
        <taxon>Pseudomonadota</taxon>
        <taxon>Alphaproteobacteria</taxon>
        <taxon>Hyphomicrobiales</taxon>
        <taxon>Nitrobacteraceae</taxon>
        <taxon>Bradyrhizobium</taxon>
    </lineage>
</organism>
<evidence type="ECO:0000313" key="3">
    <source>
        <dbReference type="Proteomes" id="UP001431010"/>
    </source>
</evidence>
<evidence type="ECO:0000256" key="1">
    <source>
        <dbReference type="SAM" id="MobiDB-lite"/>
    </source>
</evidence>
<evidence type="ECO:0000313" key="2">
    <source>
        <dbReference type="EMBL" id="UFZ01943.1"/>
    </source>
</evidence>
<reference evidence="2" key="1">
    <citation type="journal article" date="2024" name="Antonie Van Leeuwenhoek">
        <title>Bradyrhizobium ontarionense sp. nov., a novel bacterial symbiont isolated from Aeschynomene indica (Indian jointvetch), harbours photosynthesis, nitrogen fixation and nitrous oxide (N2O) reductase genes.</title>
        <authorList>
            <person name="Bromfield E.S.P."/>
            <person name="Cloutier S."/>
        </authorList>
    </citation>
    <scope>NUCLEOTIDE SEQUENCE</scope>
    <source>
        <strain evidence="2">A19</strain>
    </source>
</reference>
<proteinExistence type="predicted"/>
<name>A0ABY3R3T3_9BRAD</name>
<gene>
    <name evidence="2" type="ORF">LQG66_21795</name>
</gene>
<dbReference type="Proteomes" id="UP001431010">
    <property type="component" value="Chromosome"/>
</dbReference>
<dbReference type="EMBL" id="CP088156">
    <property type="protein sequence ID" value="UFZ01943.1"/>
    <property type="molecule type" value="Genomic_DNA"/>
</dbReference>
<accession>A0ABY3R3T3</accession>
<protein>
    <submittedName>
        <fullName evidence="2">Uncharacterized protein</fullName>
    </submittedName>
</protein>
<dbReference type="RefSeq" id="WP_231317736.1">
    <property type="nucleotide sequence ID" value="NZ_CP088156.1"/>
</dbReference>